<dbReference type="Gene3D" id="3.40.50.300">
    <property type="entry name" value="P-loop containing nucleotide triphosphate hydrolases"/>
    <property type="match status" value="1"/>
</dbReference>
<organism evidence="4 5">
    <name type="scientific">Deinococcus piscis</name>
    <dbReference type="NCBI Taxonomy" id="394230"/>
    <lineage>
        <taxon>Bacteria</taxon>
        <taxon>Thermotogati</taxon>
        <taxon>Deinococcota</taxon>
        <taxon>Deinococci</taxon>
        <taxon>Deinococcales</taxon>
        <taxon>Deinococcaceae</taxon>
        <taxon>Deinococcus</taxon>
    </lineage>
</organism>
<comment type="caution">
    <text evidence="4">The sequence shown here is derived from an EMBL/GenBank/DDBJ whole genome shotgun (WGS) entry which is preliminary data.</text>
</comment>
<dbReference type="GO" id="GO:0016301">
    <property type="term" value="F:kinase activity"/>
    <property type="evidence" value="ECO:0007669"/>
    <property type="project" value="UniProtKB-KW"/>
</dbReference>
<accession>A0ABQ3KBJ1</accession>
<dbReference type="InterPro" id="IPR022488">
    <property type="entry name" value="PPK2-related"/>
</dbReference>
<dbReference type="InterPro" id="IPR027417">
    <property type="entry name" value="P-loop_NTPase"/>
</dbReference>
<dbReference type="PIRSF" id="PIRSF028756">
    <property type="entry name" value="PPK2_prd"/>
    <property type="match status" value="1"/>
</dbReference>
<gene>
    <name evidence="4" type="ORF">GCM10017783_23580</name>
</gene>
<dbReference type="Pfam" id="PF03976">
    <property type="entry name" value="PPK2"/>
    <property type="match status" value="1"/>
</dbReference>
<dbReference type="InterPro" id="IPR016898">
    <property type="entry name" value="Polyphosphate_phosphotransfera"/>
</dbReference>
<feature type="domain" description="Polyphosphate kinase-2-related" evidence="3">
    <location>
        <begin position="32"/>
        <end position="258"/>
    </location>
</feature>
<evidence type="ECO:0000256" key="1">
    <source>
        <dbReference type="ARBA" id="ARBA00022679"/>
    </source>
</evidence>
<evidence type="ECO:0000259" key="3">
    <source>
        <dbReference type="Pfam" id="PF03976"/>
    </source>
</evidence>
<keyword evidence="5" id="KW-1185">Reference proteome</keyword>
<keyword evidence="2 4" id="KW-0418">Kinase</keyword>
<dbReference type="NCBIfam" id="TIGR03709">
    <property type="entry name" value="PPK2_rel_1"/>
    <property type="match status" value="1"/>
</dbReference>
<evidence type="ECO:0000256" key="2">
    <source>
        <dbReference type="ARBA" id="ARBA00022777"/>
    </source>
</evidence>
<dbReference type="PANTHER" id="PTHR34383:SF3">
    <property type="entry name" value="POLYPHOSPHATE:AMP PHOSPHOTRANSFERASE"/>
    <property type="match status" value="1"/>
</dbReference>
<dbReference type="EMBL" id="BNAL01000041">
    <property type="protein sequence ID" value="GHG10391.1"/>
    <property type="molecule type" value="Genomic_DNA"/>
</dbReference>
<name>A0ABQ3KBJ1_9DEIO</name>
<dbReference type="PANTHER" id="PTHR34383">
    <property type="entry name" value="POLYPHOSPHATE:AMP PHOSPHOTRANSFERASE-RELATED"/>
    <property type="match status" value="1"/>
</dbReference>
<protein>
    <submittedName>
        <fullName evidence="4">Polyphosphate kinase</fullName>
    </submittedName>
</protein>
<reference evidence="5" key="1">
    <citation type="journal article" date="2019" name="Int. J. Syst. Evol. Microbiol.">
        <title>The Global Catalogue of Microorganisms (GCM) 10K type strain sequencing project: providing services to taxonomists for standard genome sequencing and annotation.</title>
        <authorList>
            <consortium name="The Broad Institute Genomics Platform"/>
            <consortium name="The Broad Institute Genome Sequencing Center for Infectious Disease"/>
            <person name="Wu L."/>
            <person name="Ma J."/>
        </authorList>
    </citation>
    <scope>NUCLEOTIDE SEQUENCE [LARGE SCALE GENOMIC DNA]</scope>
    <source>
        <strain evidence="5">CGMCC 1.18439</strain>
    </source>
</reference>
<dbReference type="InterPro" id="IPR022300">
    <property type="entry name" value="PPK2-rel_1"/>
</dbReference>
<proteinExistence type="predicted"/>
<dbReference type="RefSeq" id="WP_189643947.1">
    <property type="nucleotide sequence ID" value="NZ_BNAL01000041.1"/>
</dbReference>
<dbReference type="SUPFAM" id="SSF52540">
    <property type="entry name" value="P-loop containing nucleoside triphosphate hydrolases"/>
    <property type="match status" value="1"/>
</dbReference>
<evidence type="ECO:0000313" key="5">
    <source>
        <dbReference type="Proteomes" id="UP000632154"/>
    </source>
</evidence>
<dbReference type="Proteomes" id="UP000632154">
    <property type="component" value="Unassembled WGS sequence"/>
</dbReference>
<keyword evidence="1" id="KW-0808">Transferase</keyword>
<evidence type="ECO:0000313" key="4">
    <source>
        <dbReference type="EMBL" id="GHG10391.1"/>
    </source>
</evidence>
<sequence>MIKALQQLRVPYGKKVSLDSYPTDDLLSNKPLDKEKIQQATEGLQQQLSDLQEKLYAGGQQSLLIVLQARDGAGKDSTVKRVMGAFNPNGVHVANFKAPTALELEHDFLWRIHQQVPAHGMIAVFNRSHYEDVLVTRVHGLIDDEQAKQNLMHIINFEQLLADAGTRIVKFYLHLSPEEQKLRMEDRLNDPAKHWKFNPDDLKDRALWHEYTAAYEDAFTTSRKHAPWYVIPADRKWLRDYLISQILVHTLEEMNPQFPEAHFEAADYVVADIPDKKG</sequence>